<comment type="caution">
    <text evidence="10">The sequence shown here is derived from an EMBL/GenBank/DDBJ whole genome shotgun (WGS) entry which is preliminary data.</text>
</comment>
<dbReference type="SUPFAM" id="SSF47203">
    <property type="entry name" value="Acyl-CoA dehydrogenase C-terminal domain-like"/>
    <property type="match status" value="1"/>
</dbReference>
<organism evidence="10 11">
    <name type="scientific">Acidimicrobiia bacterium BACL6 MAG-120924-bin43</name>
    <dbReference type="NCBI Taxonomy" id="1655583"/>
    <lineage>
        <taxon>Bacteria</taxon>
        <taxon>Bacillati</taxon>
        <taxon>Actinomycetota</taxon>
        <taxon>Acidimicrobiia</taxon>
        <taxon>acIV cluster</taxon>
    </lineage>
</organism>
<protein>
    <submittedName>
        <fullName evidence="10">Acyl-CoA dehydrogenase</fullName>
    </submittedName>
</protein>
<dbReference type="GO" id="GO:0050660">
    <property type="term" value="F:flavin adenine dinucleotide binding"/>
    <property type="evidence" value="ECO:0007669"/>
    <property type="project" value="InterPro"/>
</dbReference>
<dbReference type="AlphaFoldDB" id="A0A0R2QGY1"/>
<dbReference type="SUPFAM" id="SSF56645">
    <property type="entry name" value="Acyl-CoA dehydrogenase NM domain-like"/>
    <property type="match status" value="1"/>
</dbReference>
<evidence type="ECO:0000313" key="11">
    <source>
        <dbReference type="Proteomes" id="UP000051017"/>
    </source>
</evidence>
<dbReference type="InterPro" id="IPR036250">
    <property type="entry name" value="AcylCo_DH-like_C"/>
</dbReference>
<dbReference type="InterPro" id="IPR009100">
    <property type="entry name" value="AcylCoA_DH/oxidase_NM_dom_sf"/>
</dbReference>
<dbReference type="InterPro" id="IPR009075">
    <property type="entry name" value="AcylCo_DH/oxidase_C"/>
</dbReference>
<evidence type="ECO:0000256" key="4">
    <source>
        <dbReference type="ARBA" id="ARBA00022827"/>
    </source>
</evidence>
<comment type="cofactor">
    <cofactor evidence="1 6">
        <name>FAD</name>
        <dbReference type="ChEBI" id="CHEBI:57692"/>
    </cofactor>
</comment>
<dbReference type="EMBL" id="LIBJ01000004">
    <property type="protein sequence ID" value="KRO49527.1"/>
    <property type="molecule type" value="Genomic_DNA"/>
</dbReference>
<evidence type="ECO:0000259" key="9">
    <source>
        <dbReference type="Pfam" id="PF02771"/>
    </source>
</evidence>
<dbReference type="InterPro" id="IPR046373">
    <property type="entry name" value="Acyl-CoA_Oxase/DH_mid-dom_sf"/>
</dbReference>
<dbReference type="Pfam" id="PF00441">
    <property type="entry name" value="Acyl-CoA_dh_1"/>
    <property type="match status" value="1"/>
</dbReference>
<feature type="domain" description="Acyl-CoA dehydrogenase/oxidase C-terminal" evidence="7">
    <location>
        <begin position="252"/>
        <end position="400"/>
    </location>
</feature>
<dbReference type="PANTHER" id="PTHR43292:SF4">
    <property type="entry name" value="ACYL-COA DEHYDROGENASE FADE34"/>
    <property type="match status" value="1"/>
</dbReference>
<sequence>MTSAPTTPISVEDFAASARIFLEANAERKPVKTKFTWGEGADNVSMFEERSREAEAEMLAKAKDWQSKRFDAGFAWITGPKEFGGAGLTPVHERAYNSVEREYRTAPLGAFQIGLGMVAPTILAHASDAAKAKYLKAMWRADIVGCQLFSEPGAGSDLASLQAKAERDGDEWRITGQKVWTSGAQFSDIGEIICRTDASLPKHKGLTGFIVDMHAPGVEIRPLRQMTGGASFNEVFFNEVRVPDDHRLGDINNGWNVALTTLMNERASIGSSDSSENNIHTRLVAMIRHFELDNDPIVRDMLANLYINTRVAGFTSQRATDKMRAGQLPGPEMSIGKMALVDNQKRLNDLVAHILGAKLVVDTGEWGTYAWSQLLLGAPGMRIAGGSDEVMRNIVGERVLGLPKDVGIDSKSPFRDIKVGTQKG</sequence>
<dbReference type="Gene3D" id="2.40.110.10">
    <property type="entry name" value="Butyryl-CoA Dehydrogenase, subunit A, domain 2"/>
    <property type="match status" value="1"/>
</dbReference>
<dbReference type="InterPro" id="IPR037069">
    <property type="entry name" value="AcylCoA_DH/ox_N_sf"/>
</dbReference>
<dbReference type="InterPro" id="IPR013786">
    <property type="entry name" value="AcylCoA_DH/ox_N"/>
</dbReference>
<dbReference type="Pfam" id="PF02771">
    <property type="entry name" value="Acyl-CoA_dh_N"/>
    <property type="match status" value="1"/>
</dbReference>
<dbReference type="FunFam" id="2.40.110.10:FF:000011">
    <property type="entry name" value="Acyl-CoA dehydrogenase FadE34"/>
    <property type="match status" value="1"/>
</dbReference>
<gene>
    <name evidence="10" type="ORF">ABR75_01900</name>
</gene>
<dbReference type="GO" id="GO:0005886">
    <property type="term" value="C:plasma membrane"/>
    <property type="evidence" value="ECO:0007669"/>
    <property type="project" value="TreeGrafter"/>
</dbReference>
<evidence type="ECO:0000256" key="1">
    <source>
        <dbReference type="ARBA" id="ARBA00001974"/>
    </source>
</evidence>
<evidence type="ECO:0000256" key="2">
    <source>
        <dbReference type="ARBA" id="ARBA00009347"/>
    </source>
</evidence>
<evidence type="ECO:0000259" key="8">
    <source>
        <dbReference type="Pfam" id="PF02770"/>
    </source>
</evidence>
<name>A0A0R2QGY1_9ACTN</name>
<evidence type="ECO:0000256" key="5">
    <source>
        <dbReference type="ARBA" id="ARBA00023002"/>
    </source>
</evidence>
<keyword evidence="5 6" id="KW-0560">Oxidoreductase</keyword>
<dbReference type="Gene3D" id="1.10.540.10">
    <property type="entry name" value="Acyl-CoA dehydrogenase/oxidase, N-terminal domain"/>
    <property type="match status" value="1"/>
</dbReference>
<dbReference type="Proteomes" id="UP000051017">
    <property type="component" value="Unassembled WGS sequence"/>
</dbReference>
<dbReference type="InterPro" id="IPR052161">
    <property type="entry name" value="Mycobact_Acyl-CoA_DH"/>
</dbReference>
<reference evidence="10 11" key="1">
    <citation type="submission" date="2015-10" db="EMBL/GenBank/DDBJ databases">
        <title>Metagenome-Assembled Genomes uncover a global brackish microbiome.</title>
        <authorList>
            <person name="Hugerth L.W."/>
            <person name="Larsson J."/>
            <person name="Alneberg J."/>
            <person name="Lindh M.V."/>
            <person name="Legrand C."/>
            <person name="Pinhassi J."/>
            <person name="Andersson A.F."/>
        </authorList>
    </citation>
    <scope>NUCLEOTIDE SEQUENCE [LARGE SCALE GENOMIC DNA]</scope>
    <source>
        <strain evidence="10">BACL6 MAG-120924-bin43</strain>
    </source>
</reference>
<dbReference type="Gene3D" id="1.20.140.10">
    <property type="entry name" value="Butyryl-CoA Dehydrogenase, subunit A, domain 3"/>
    <property type="match status" value="1"/>
</dbReference>
<dbReference type="PANTHER" id="PTHR43292">
    <property type="entry name" value="ACYL-COA DEHYDROGENASE"/>
    <property type="match status" value="1"/>
</dbReference>
<evidence type="ECO:0000256" key="6">
    <source>
        <dbReference type="RuleBase" id="RU362125"/>
    </source>
</evidence>
<keyword evidence="3 6" id="KW-0285">Flavoprotein</keyword>
<accession>A0A0R2QGY1</accession>
<proteinExistence type="inferred from homology"/>
<comment type="similarity">
    <text evidence="2 6">Belongs to the acyl-CoA dehydrogenase family.</text>
</comment>
<dbReference type="InterPro" id="IPR006091">
    <property type="entry name" value="Acyl-CoA_Oxase/DH_mid-dom"/>
</dbReference>
<feature type="domain" description="Acyl-CoA dehydrogenase/oxidase N-terminal" evidence="9">
    <location>
        <begin position="53"/>
        <end position="140"/>
    </location>
</feature>
<evidence type="ECO:0000256" key="3">
    <source>
        <dbReference type="ARBA" id="ARBA00022630"/>
    </source>
</evidence>
<evidence type="ECO:0000259" key="7">
    <source>
        <dbReference type="Pfam" id="PF00441"/>
    </source>
</evidence>
<dbReference type="GO" id="GO:0016627">
    <property type="term" value="F:oxidoreductase activity, acting on the CH-CH group of donors"/>
    <property type="evidence" value="ECO:0007669"/>
    <property type="project" value="InterPro"/>
</dbReference>
<dbReference type="Pfam" id="PF02770">
    <property type="entry name" value="Acyl-CoA_dh_M"/>
    <property type="match status" value="1"/>
</dbReference>
<feature type="domain" description="Acyl-CoA oxidase/dehydrogenase middle" evidence="8">
    <location>
        <begin position="146"/>
        <end position="240"/>
    </location>
</feature>
<evidence type="ECO:0000313" key="10">
    <source>
        <dbReference type="EMBL" id="KRO49527.1"/>
    </source>
</evidence>
<keyword evidence="4 6" id="KW-0274">FAD</keyword>